<dbReference type="SUPFAM" id="SSF52440">
    <property type="entry name" value="PreATP-grasp domain"/>
    <property type="match status" value="1"/>
</dbReference>
<evidence type="ECO:0000256" key="2">
    <source>
        <dbReference type="ARBA" id="ARBA00022755"/>
    </source>
</evidence>
<comment type="function">
    <text evidence="5">Catalyzes the ATP-dependent conversion of 5-aminoimidazole ribonucleotide (AIR) and HCO(3)- to N5-carboxyaminoimidazole ribonucleotide (N5-CAIR).</text>
</comment>
<dbReference type="InterPro" id="IPR013815">
    <property type="entry name" value="ATP_grasp_subdomain_1"/>
</dbReference>
<dbReference type="AlphaFoldDB" id="A0A8J6PIR5"/>
<dbReference type="Pfam" id="PF17769">
    <property type="entry name" value="PurK_C"/>
    <property type="match status" value="1"/>
</dbReference>
<dbReference type="HAMAP" id="MF_01928">
    <property type="entry name" value="PurK"/>
    <property type="match status" value="1"/>
</dbReference>
<evidence type="ECO:0000313" key="8">
    <source>
        <dbReference type="Proteomes" id="UP000652681"/>
    </source>
</evidence>
<dbReference type="InterPro" id="IPR011054">
    <property type="entry name" value="Rudment_hybrid_motif"/>
</dbReference>
<feature type="binding site" evidence="4">
    <location>
        <begin position="272"/>
        <end position="273"/>
    </location>
    <ligand>
        <name>ATP</name>
        <dbReference type="ChEBI" id="CHEBI:30616"/>
    </ligand>
</feature>
<dbReference type="GO" id="GO:0034028">
    <property type="term" value="F:5-(carboxyamino)imidazole ribonucleotide synthase activity"/>
    <property type="evidence" value="ECO:0007669"/>
    <property type="project" value="UniProtKB-UniRule"/>
</dbReference>
<comment type="caution">
    <text evidence="7">The sequence shown here is derived from an EMBL/GenBank/DDBJ whole genome shotgun (WGS) entry which is preliminary data.</text>
</comment>
<comment type="similarity">
    <text evidence="4 5">Belongs to the PurK/PurT family.</text>
</comment>
<dbReference type="InterPro" id="IPR011761">
    <property type="entry name" value="ATP-grasp"/>
</dbReference>
<dbReference type="Gene3D" id="3.40.50.20">
    <property type="match status" value="1"/>
</dbReference>
<feature type="binding site" evidence="4">
    <location>
        <begin position="185"/>
        <end position="188"/>
    </location>
    <ligand>
        <name>ATP</name>
        <dbReference type="ChEBI" id="CHEBI:30616"/>
    </ligand>
</feature>
<dbReference type="GO" id="GO:0005829">
    <property type="term" value="C:cytosol"/>
    <property type="evidence" value="ECO:0007669"/>
    <property type="project" value="TreeGrafter"/>
</dbReference>
<dbReference type="EC" id="6.3.4.18" evidence="4 5"/>
<dbReference type="Pfam" id="PF02222">
    <property type="entry name" value="ATP-grasp"/>
    <property type="match status" value="1"/>
</dbReference>
<comment type="caution">
    <text evidence="4">Lacks conserved residue(s) required for the propagation of feature annotation.</text>
</comment>
<accession>A0A8J6PIR5</accession>
<feature type="binding site" evidence="4">
    <location>
        <position position="154"/>
    </location>
    <ligand>
        <name>ATP</name>
        <dbReference type="ChEBI" id="CHEBI:30616"/>
    </ligand>
</feature>
<feature type="binding site" evidence="4">
    <location>
        <position position="193"/>
    </location>
    <ligand>
        <name>ATP</name>
        <dbReference type="ChEBI" id="CHEBI:30616"/>
    </ligand>
</feature>
<dbReference type="GO" id="GO:0006189">
    <property type="term" value="P:'de novo' IMP biosynthetic process"/>
    <property type="evidence" value="ECO:0007669"/>
    <property type="project" value="UniProtKB-UniRule"/>
</dbReference>
<dbReference type="Pfam" id="PF22660">
    <property type="entry name" value="RS_preATP-grasp-like"/>
    <property type="match status" value="1"/>
</dbReference>
<dbReference type="InterPro" id="IPR005875">
    <property type="entry name" value="PurK"/>
</dbReference>
<feature type="domain" description="ATP-grasp" evidence="6">
    <location>
        <begin position="120"/>
        <end position="302"/>
    </location>
</feature>
<proteinExistence type="inferred from homology"/>
<dbReference type="PANTHER" id="PTHR11609">
    <property type="entry name" value="PURINE BIOSYNTHESIS PROTEIN 6/7, PUR6/7"/>
    <property type="match status" value="1"/>
</dbReference>
<dbReference type="NCBIfam" id="NF004679">
    <property type="entry name" value="PRK06019.1-5"/>
    <property type="match status" value="1"/>
</dbReference>
<comment type="pathway">
    <text evidence="4 5">Purine metabolism; IMP biosynthesis via de novo pathway; 5-amino-1-(5-phospho-D-ribosyl)imidazole-4-carboxylate from 5-amino-1-(5-phospho-D-ribosyl)imidazole (N5-CAIR route): step 1/2.</text>
</comment>
<dbReference type="PANTHER" id="PTHR11609:SF5">
    <property type="entry name" value="PHOSPHORIBOSYLAMINOIMIDAZOLE CARBOXYLASE"/>
    <property type="match status" value="1"/>
</dbReference>
<dbReference type="Gene3D" id="3.30.470.20">
    <property type="entry name" value="ATP-grasp fold, B domain"/>
    <property type="match status" value="1"/>
</dbReference>
<reference evidence="7" key="1">
    <citation type="submission" date="2020-09" db="EMBL/GenBank/DDBJ databases">
        <title>Taishania pollutisoli gen. nov., sp. nov., Isolated from Tetrabromobisphenol A-Contaminated Soil.</title>
        <authorList>
            <person name="Chen Q."/>
        </authorList>
    </citation>
    <scope>NUCLEOTIDE SEQUENCE</scope>
    <source>
        <strain evidence="7">CZZ-1</strain>
    </source>
</reference>
<comment type="function">
    <text evidence="4">Catalyzes the ATP-dependent conversion of 5-aminoimidazole ribonucleotide (AIR) and HCO(3)(-) to N5-carboxyaminoimidazole ribonucleotide (N5-CAIR).</text>
</comment>
<evidence type="ECO:0000256" key="1">
    <source>
        <dbReference type="ARBA" id="ARBA00022741"/>
    </source>
</evidence>
<evidence type="ECO:0000256" key="4">
    <source>
        <dbReference type="HAMAP-Rule" id="MF_01928"/>
    </source>
</evidence>
<dbReference type="InterPro" id="IPR016185">
    <property type="entry name" value="PreATP-grasp_dom_sf"/>
</dbReference>
<keyword evidence="3 4" id="KW-0067">ATP-binding</keyword>
<dbReference type="InterPro" id="IPR054350">
    <property type="entry name" value="PurT/PurK_preATP-grasp"/>
</dbReference>
<keyword evidence="8" id="KW-1185">Reference proteome</keyword>
<dbReference type="NCBIfam" id="TIGR01161">
    <property type="entry name" value="purK"/>
    <property type="match status" value="1"/>
</dbReference>
<protein>
    <recommendedName>
        <fullName evidence="4 5">N5-carboxyaminoimidazole ribonucleotide synthase</fullName>
        <shortName evidence="4 5">N5-CAIR synthase</shortName>
        <ecNumber evidence="4 5">6.3.4.18</ecNumber>
    </recommendedName>
    <alternativeName>
        <fullName evidence="4 5">5-(carboxyamino)imidazole ribonucleotide synthetase</fullName>
    </alternativeName>
</protein>
<feature type="binding site" evidence="4">
    <location>
        <position position="116"/>
    </location>
    <ligand>
        <name>ATP</name>
        <dbReference type="ChEBI" id="CHEBI:30616"/>
    </ligand>
</feature>
<evidence type="ECO:0000256" key="3">
    <source>
        <dbReference type="ARBA" id="ARBA00022840"/>
    </source>
</evidence>
<dbReference type="SUPFAM" id="SSF51246">
    <property type="entry name" value="Rudiment single hybrid motif"/>
    <property type="match status" value="1"/>
</dbReference>
<keyword evidence="4 5" id="KW-0436">Ligase</keyword>
<organism evidence="7 8">
    <name type="scientific">Taishania pollutisoli</name>
    <dbReference type="NCBI Taxonomy" id="2766479"/>
    <lineage>
        <taxon>Bacteria</taxon>
        <taxon>Pseudomonadati</taxon>
        <taxon>Bacteroidota</taxon>
        <taxon>Flavobacteriia</taxon>
        <taxon>Flavobacteriales</taxon>
        <taxon>Crocinitomicaceae</taxon>
        <taxon>Taishania</taxon>
    </lineage>
</organism>
<dbReference type="GO" id="GO:0046872">
    <property type="term" value="F:metal ion binding"/>
    <property type="evidence" value="ECO:0007669"/>
    <property type="project" value="InterPro"/>
</dbReference>
<dbReference type="InterPro" id="IPR003135">
    <property type="entry name" value="ATP-grasp_carboxylate-amine"/>
</dbReference>
<keyword evidence="2 4" id="KW-0658">Purine biosynthesis</keyword>
<evidence type="ECO:0000256" key="5">
    <source>
        <dbReference type="RuleBase" id="RU361200"/>
    </source>
</evidence>
<comment type="subunit">
    <text evidence="4 5">Homodimer.</text>
</comment>
<dbReference type="Gene3D" id="3.30.1490.20">
    <property type="entry name" value="ATP-grasp fold, A domain"/>
    <property type="match status" value="1"/>
</dbReference>
<dbReference type="UniPathway" id="UPA00074">
    <property type="reaction ID" value="UER00942"/>
</dbReference>
<keyword evidence="1 4" id="KW-0547">Nucleotide-binding</keyword>
<dbReference type="InterPro" id="IPR040686">
    <property type="entry name" value="PurK_C"/>
</dbReference>
<dbReference type="GO" id="GO:0004638">
    <property type="term" value="F:phosphoribosylaminoimidazole carboxylase activity"/>
    <property type="evidence" value="ECO:0007669"/>
    <property type="project" value="InterPro"/>
</dbReference>
<dbReference type="PROSITE" id="PS50975">
    <property type="entry name" value="ATP_GRASP"/>
    <property type="match status" value="1"/>
</dbReference>
<dbReference type="RefSeq" id="WP_216713636.1">
    <property type="nucleotide sequence ID" value="NZ_JACVEL010000002.1"/>
</dbReference>
<dbReference type="Proteomes" id="UP000652681">
    <property type="component" value="Unassembled WGS sequence"/>
</dbReference>
<dbReference type="EMBL" id="JACVEL010000002">
    <property type="protein sequence ID" value="MBC9811775.1"/>
    <property type="molecule type" value="Genomic_DNA"/>
</dbReference>
<gene>
    <name evidence="4 5" type="primary">purK</name>
    <name evidence="7" type="ORF">H9Y05_04725</name>
</gene>
<dbReference type="SUPFAM" id="SSF56059">
    <property type="entry name" value="Glutathione synthetase ATP-binding domain-like"/>
    <property type="match status" value="1"/>
</dbReference>
<comment type="catalytic activity">
    <reaction evidence="4 5">
        <text>5-amino-1-(5-phospho-beta-D-ribosyl)imidazole + hydrogencarbonate + ATP = 5-carboxyamino-1-(5-phospho-D-ribosyl)imidazole + ADP + phosphate + 2 H(+)</text>
        <dbReference type="Rhea" id="RHEA:19317"/>
        <dbReference type="ChEBI" id="CHEBI:15378"/>
        <dbReference type="ChEBI" id="CHEBI:17544"/>
        <dbReference type="ChEBI" id="CHEBI:30616"/>
        <dbReference type="ChEBI" id="CHEBI:43474"/>
        <dbReference type="ChEBI" id="CHEBI:58730"/>
        <dbReference type="ChEBI" id="CHEBI:137981"/>
        <dbReference type="ChEBI" id="CHEBI:456216"/>
        <dbReference type="EC" id="6.3.4.18"/>
    </reaction>
</comment>
<dbReference type="GO" id="GO:0005524">
    <property type="term" value="F:ATP binding"/>
    <property type="evidence" value="ECO:0007669"/>
    <property type="project" value="UniProtKB-UniRule"/>
</dbReference>
<evidence type="ECO:0000259" key="6">
    <source>
        <dbReference type="PROSITE" id="PS50975"/>
    </source>
</evidence>
<sequence length="388" mass="43193">MNEANPVYSDVFDTQKKKLGLLGGGQLGRMMIQEAISYNIDVHVLDGDPNAPCKSIATSFREGSITDYATVLDFGQDKDVLTVEIENVNIEALEALEQQGKKVFPQPRVLRIIKDKGLQKQFYLDHHLPTAPFILVNNMDELRENRDFLPAANKIRTGGYDGKGVVLLRSETDIPNGFDAPGILEKFVPFSKELSVIVVRNERNETVAYPVVECEFNPQLNLVEFLFAPAAISPETEARAKEIAIDVINQLDMIGILAVEFFLLESGELLINEIAPRPHNSGHHTIECNYTSQFEQHFRSVLDLPLGAPGIVLPGVMINLLGEAGYHGDAKYLGMTEAMQQEGVYVHLYGKKQTKPFRKMGHITVALPDIDRAKKIARQLLQTVKVIS</sequence>
<evidence type="ECO:0000313" key="7">
    <source>
        <dbReference type="EMBL" id="MBC9811775.1"/>
    </source>
</evidence>
<name>A0A8J6PIR5_9FLAO</name>